<dbReference type="GeneID" id="32537154"/>
<dbReference type="InterPro" id="IPR005758">
    <property type="entry name" value="UDP-N-AcMur_Ala_ligase_MurC"/>
</dbReference>
<evidence type="ECO:0000256" key="4">
    <source>
        <dbReference type="ARBA" id="ARBA00022490"/>
    </source>
</evidence>
<protein>
    <recommendedName>
        <fullName evidence="3 14">UDP-N-acetylmuramate--L-alanine ligase</fullName>
        <ecNumber evidence="3 14">6.3.2.8</ecNumber>
    </recommendedName>
    <alternativeName>
        <fullName evidence="14">UDP-N-acetylmuramoyl-L-alanine synthetase</fullName>
    </alternativeName>
</protein>
<dbReference type="InterPro" id="IPR050061">
    <property type="entry name" value="MurCDEF_pg_biosynth"/>
</dbReference>
<evidence type="ECO:0000256" key="7">
    <source>
        <dbReference type="ARBA" id="ARBA00022741"/>
    </source>
</evidence>
<dbReference type="Gene3D" id="3.40.50.720">
    <property type="entry name" value="NAD(P)-binding Rossmann-like Domain"/>
    <property type="match status" value="1"/>
</dbReference>
<dbReference type="InterPro" id="IPR013221">
    <property type="entry name" value="Mur_ligase_cen"/>
</dbReference>
<dbReference type="Gene3D" id="3.90.190.20">
    <property type="entry name" value="Mur ligase, C-terminal domain"/>
    <property type="match status" value="1"/>
</dbReference>
<keyword evidence="6 14" id="KW-0132">Cell division</keyword>
<keyword evidence="11 14" id="KW-0131">Cell cycle</keyword>
<dbReference type="PANTHER" id="PTHR43445:SF3">
    <property type="entry name" value="UDP-N-ACETYLMURAMATE--L-ALANINE LIGASE"/>
    <property type="match status" value="1"/>
</dbReference>
<gene>
    <name evidence="14 18" type="primary">murC</name>
    <name evidence="18" type="ORF">RAM05_09890</name>
</gene>
<dbReference type="HAMAP" id="MF_00046">
    <property type="entry name" value="MurC"/>
    <property type="match status" value="1"/>
</dbReference>
<dbReference type="InterPro" id="IPR000713">
    <property type="entry name" value="Mur_ligase_N"/>
</dbReference>
<keyword evidence="10 14" id="KW-0573">Peptidoglycan synthesis</keyword>
<evidence type="ECO:0000256" key="2">
    <source>
        <dbReference type="ARBA" id="ARBA00004752"/>
    </source>
</evidence>
<evidence type="ECO:0000256" key="14">
    <source>
        <dbReference type="HAMAP-Rule" id="MF_00046"/>
    </source>
</evidence>
<keyword evidence="5 14" id="KW-0436">Ligase</keyword>
<feature type="domain" description="Mur ligase C-terminal" evidence="16">
    <location>
        <begin position="318"/>
        <end position="454"/>
    </location>
</feature>
<dbReference type="SUPFAM" id="SSF53244">
    <property type="entry name" value="MurD-like peptide ligases, peptide-binding domain"/>
    <property type="match status" value="1"/>
</dbReference>
<accession>A0ABD7Z0U1</accession>
<comment type="similarity">
    <text evidence="14">Belongs to the MurCDEF family.</text>
</comment>
<dbReference type="SUPFAM" id="SSF51984">
    <property type="entry name" value="MurCD N-terminal domain"/>
    <property type="match status" value="1"/>
</dbReference>
<dbReference type="GO" id="GO:0051301">
    <property type="term" value="P:cell division"/>
    <property type="evidence" value="ECO:0007669"/>
    <property type="project" value="UniProtKB-KW"/>
</dbReference>
<evidence type="ECO:0000313" key="18">
    <source>
        <dbReference type="EMBL" id="WLS98146.1"/>
    </source>
</evidence>
<proteinExistence type="inferred from homology"/>
<evidence type="ECO:0000256" key="8">
    <source>
        <dbReference type="ARBA" id="ARBA00022840"/>
    </source>
</evidence>
<keyword evidence="9 14" id="KW-0133">Cell shape</keyword>
<dbReference type="InterPro" id="IPR004101">
    <property type="entry name" value="Mur_ligase_C"/>
</dbReference>
<evidence type="ECO:0000256" key="5">
    <source>
        <dbReference type="ARBA" id="ARBA00022598"/>
    </source>
</evidence>
<dbReference type="RefSeq" id="WP_232617002.1">
    <property type="nucleotide sequence ID" value="NZ_CP132375.1"/>
</dbReference>
<comment type="function">
    <text evidence="14">Cell wall formation.</text>
</comment>
<evidence type="ECO:0000256" key="11">
    <source>
        <dbReference type="ARBA" id="ARBA00023306"/>
    </source>
</evidence>
<dbReference type="AlphaFoldDB" id="A0ABD7Z0U1"/>
<dbReference type="Pfam" id="PF01225">
    <property type="entry name" value="Mur_ligase"/>
    <property type="match status" value="1"/>
</dbReference>
<dbReference type="SUPFAM" id="SSF53623">
    <property type="entry name" value="MurD-like peptide ligases, catalytic domain"/>
    <property type="match status" value="1"/>
</dbReference>
<name>A0ABD7Z0U1_9NEIS</name>
<evidence type="ECO:0000256" key="1">
    <source>
        <dbReference type="ARBA" id="ARBA00004496"/>
    </source>
</evidence>
<evidence type="ECO:0000256" key="13">
    <source>
        <dbReference type="ARBA" id="ARBA00047833"/>
    </source>
</evidence>
<evidence type="ECO:0000256" key="10">
    <source>
        <dbReference type="ARBA" id="ARBA00022984"/>
    </source>
</evidence>
<dbReference type="Pfam" id="PF02875">
    <property type="entry name" value="Mur_ligase_C"/>
    <property type="match status" value="1"/>
</dbReference>
<feature type="domain" description="Mur ligase central" evidence="17">
    <location>
        <begin position="114"/>
        <end position="296"/>
    </location>
</feature>
<evidence type="ECO:0000256" key="12">
    <source>
        <dbReference type="ARBA" id="ARBA00023316"/>
    </source>
</evidence>
<feature type="domain" description="Mur ligase N-terminal catalytic" evidence="15">
    <location>
        <begin position="11"/>
        <end position="108"/>
    </location>
</feature>
<dbReference type="GO" id="GO:0005524">
    <property type="term" value="F:ATP binding"/>
    <property type="evidence" value="ECO:0007669"/>
    <property type="project" value="UniProtKB-UniRule"/>
</dbReference>
<dbReference type="Proteomes" id="UP001229773">
    <property type="component" value="Chromosome"/>
</dbReference>
<evidence type="ECO:0000259" key="15">
    <source>
        <dbReference type="Pfam" id="PF01225"/>
    </source>
</evidence>
<dbReference type="NCBIfam" id="TIGR01082">
    <property type="entry name" value="murC"/>
    <property type="match status" value="1"/>
</dbReference>
<keyword evidence="8 14" id="KW-0067">ATP-binding</keyword>
<organism evidence="18 19">
    <name type="scientific">Snodgrassella alvi</name>
    <dbReference type="NCBI Taxonomy" id="1196083"/>
    <lineage>
        <taxon>Bacteria</taxon>
        <taxon>Pseudomonadati</taxon>
        <taxon>Pseudomonadota</taxon>
        <taxon>Betaproteobacteria</taxon>
        <taxon>Neisseriales</taxon>
        <taxon>Neisseriaceae</taxon>
        <taxon>Snodgrassella</taxon>
    </lineage>
</organism>
<feature type="binding site" evidence="14">
    <location>
        <begin position="116"/>
        <end position="122"/>
    </location>
    <ligand>
        <name>ATP</name>
        <dbReference type="ChEBI" id="CHEBI:30616"/>
    </ligand>
</feature>
<keyword evidence="7 14" id="KW-0547">Nucleotide-binding</keyword>
<dbReference type="GO" id="GO:0071555">
    <property type="term" value="P:cell wall organization"/>
    <property type="evidence" value="ECO:0007669"/>
    <property type="project" value="UniProtKB-KW"/>
</dbReference>
<evidence type="ECO:0000259" key="17">
    <source>
        <dbReference type="Pfam" id="PF08245"/>
    </source>
</evidence>
<dbReference type="InterPro" id="IPR036615">
    <property type="entry name" value="Mur_ligase_C_dom_sf"/>
</dbReference>
<keyword evidence="12 14" id="KW-0961">Cell wall biogenesis/degradation</keyword>
<sequence>MKENMKDRIRHIHFVGIGGTGMCGIAEVLHNEGYQISGSDLADNAATRHLRAIGVHICSGHSAENITGADVVVTSTAVKKDNPEVVAAQEQKIPVIPRAMMLAEIMRFGRGIAIAGTHGKTTTTSLTASVLAAAGLDPTFVIGGRLTAAGTNAKLGKGEYIVAEADESDASFLYLTPLFTVVTNIDTDHMDTYDHDVEKLHQAFVDFVHRMPFYGKAFLCIDSEHVRQILPLIQKPFVTYGLDEGADLYATNIVADGAQMHFDVHTRKKGIKPFSVTVNMPGRHNVLNALAVIGIALEIGVSVPAIQLGLESFAGVGRRFQQYGEIALPNGGEALLIDDYGHHPVEMSATIAAARGAYPQRRLVVAFQPHRYTRTRDLFEDFVQVLSKADGVVLTEVYSAGEDPIVAADSKALMRAIRVLGKVEPIYVANVDEMAPTLLNVLQDGDVLLNMGAGSINKVPAMLTGMSAAV</sequence>
<comment type="pathway">
    <text evidence="2 14">Cell wall biogenesis; peptidoglycan biosynthesis.</text>
</comment>
<dbReference type="GO" id="GO:0005737">
    <property type="term" value="C:cytoplasm"/>
    <property type="evidence" value="ECO:0007669"/>
    <property type="project" value="UniProtKB-SubCell"/>
</dbReference>
<evidence type="ECO:0000256" key="9">
    <source>
        <dbReference type="ARBA" id="ARBA00022960"/>
    </source>
</evidence>
<dbReference type="Gene3D" id="3.40.1190.10">
    <property type="entry name" value="Mur-like, catalytic domain"/>
    <property type="match status" value="1"/>
</dbReference>
<dbReference type="GO" id="GO:0008763">
    <property type="term" value="F:UDP-N-acetylmuramate-L-alanine ligase activity"/>
    <property type="evidence" value="ECO:0007669"/>
    <property type="project" value="UniProtKB-UniRule"/>
</dbReference>
<dbReference type="Pfam" id="PF08245">
    <property type="entry name" value="Mur_ligase_M"/>
    <property type="match status" value="1"/>
</dbReference>
<dbReference type="EMBL" id="CP132375">
    <property type="protein sequence ID" value="WLS98146.1"/>
    <property type="molecule type" value="Genomic_DNA"/>
</dbReference>
<comment type="subcellular location">
    <subcellularLocation>
        <location evidence="1 14">Cytoplasm</location>
    </subcellularLocation>
</comment>
<dbReference type="GO" id="GO:0008360">
    <property type="term" value="P:regulation of cell shape"/>
    <property type="evidence" value="ECO:0007669"/>
    <property type="project" value="UniProtKB-KW"/>
</dbReference>
<evidence type="ECO:0000259" key="16">
    <source>
        <dbReference type="Pfam" id="PF02875"/>
    </source>
</evidence>
<reference evidence="18 19" key="1">
    <citation type="submission" date="2023-08" db="EMBL/GenBank/DDBJ databases">
        <title>Complete genome sequences of 12 bacterial strains from the honey bee gut, resolved with long-read nanopore sequencing.</title>
        <authorList>
            <person name="Kwong W.K."/>
            <person name="Acheampong S."/>
            <person name="Polat M.F."/>
        </authorList>
    </citation>
    <scope>NUCLEOTIDE SEQUENCE [LARGE SCALE GENOMIC DNA]</scope>
    <source>
        <strain evidence="19">wkB9</strain>
    </source>
</reference>
<dbReference type="GO" id="GO:0009252">
    <property type="term" value="P:peptidoglycan biosynthetic process"/>
    <property type="evidence" value="ECO:0007669"/>
    <property type="project" value="UniProtKB-UniRule"/>
</dbReference>
<evidence type="ECO:0000256" key="3">
    <source>
        <dbReference type="ARBA" id="ARBA00012211"/>
    </source>
</evidence>
<evidence type="ECO:0000313" key="19">
    <source>
        <dbReference type="Proteomes" id="UP001229773"/>
    </source>
</evidence>
<evidence type="ECO:0000256" key="6">
    <source>
        <dbReference type="ARBA" id="ARBA00022618"/>
    </source>
</evidence>
<comment type="catalytic activity">
    <reaction evidence="13 14">
        <text>UDP-N-acetyl-alpha-D-muramate + L-alanine + ATP = UDP-N-acetyl-alpha-D-muramoyl-L-alanine + ADP + phosphate + H(+)</text>
        <dbReference type="Rhea" id="RHEA:23372"/>
        <dbReference type="ChEBI" id="CHEBI:15378"/>
        <dbReference type="ChEBI" id="CHEBI:30616"/>
        <dbReference type="ChEBI" id="CHEBI:43474"/>
        <dbReference type="ChEBI" id="CHEBI:57972"/>
        <dbReference type="ChEBI" id="CHEBI:70757"/>
        <dbReference type="ChEBI" id="CHEBI:83898"/>
        <dbReference type="ChEBI" id="CHEBI:456216"/>
        <dbReference type="EC" id="6.3.2.8"/>
    </reaction>
</comment>
<dbReference type="InterPro" id="IPR036565">
    <property type="entry name" value="Mur-like_cat_sf"/>
</dbReference>
<dbReference type="EC" id="6.3.2.8" evidence="3 14"/>
<dbReference type="PANTHER" id="PTHR43445">
    <property type="entry name" value="UDP-N-ACETYLMURAMATE--L-ALANINE LIGASE-RELATED"/>
    <property type="match status" value="1"/>
</dbReference>
<keyword evidence="4 14" id="KW-0963">Cytoplasm</keyword>